<protein>
    <submittedName>
        <fullName evidence="2">Uncharacterized protein</fullName>
    </submittedName>
</protein>
<comment type="caution">
    <text evidence="2">The sequence shown here is derived from an EMBL/GenBank/DDBJ whole genome shotgun (WGS) entry which is preliminary data.</text>
</comment>
<keyword evidence="3" id="KW-1185">Reference proteome</keyword>
<evidence type="ECO:0000256" key="1">
    <source>
        <dbReference type="SAM" id="MobiDB-lite"/>
    </source>
</evidence>
<accession>A0ABD3H1P5</accession>
<evidence type="ECO:0000313" key="3">
    <source>
        <dbReference type="Proteomes" id="UP001633002"/>
    </source>
</evidence>
<sequence length="121" mass="12407">MVWRVVGRGDGMEAGSADGVTVSEAELAGGSGVEVTGRSRVGGSMIFHPPPPPPPSRPPPPPPSAPPPSPPPRPASSPSPPPLQVHPLKLPMGCLSIGQLPFMTLRGHSEVGEEDKFSVAE</sequence>
<dbReference type="EMBL" id="JBJQOH010000006">
    <property type="protein sequence ID" value="KAL3684479.1"/>
    <property type="molecule type" value="Genomic_DNA"/>
</dbReference>
<organism evidence="2 3">
    <name type="scientific">Riccia sorocarpa</name>
    <dbReference type="NCBI Taxonomy" id="122646"/>
    <lineage>
        <taxon>Eukaryota</taxon>
        <taxon>Viridiplantae</taxon>
        <taxon>Streptophyta</taxon>
        <taxon>Embryophyta</taxon>
        <taxon>Marchantiophyta</taxon>
        <taxon>Marchantiopsida</taxon>
        <taxon>Marchantiidae</taxon>
        <taxon>Marchantiales</taxon>
        <taxon>Ricciaceae</taxon>
        <taxon>Riccia</taxon>
    </lineage>
</organism>
<name>A0ABD3H1P5_9MARC</name>
<gene>
    <name evidence="2" type="ORF">R1sor_002501</name>
</gene>
<evidence type="ECO:0000313" key="2">
    <source>
        <dbReference type="EMBL" id="KAL3684479.1"/>
    </source>
</evidence>
<dbReference type="AlphaFoldDB" id="A0ABD3H1P5"/>
<proteinExistence type="predicted"/>
<feature type="compositionally biased region" description="Pro residues" evidence="1">
    <location>
        <begin position="48"/>
        <end position="84"/>
    </location>
</feature>
<reference evidence="2 3" key="1">
    <citation type="submission" date="2024-09" db="EMBL/GenBank/DDBJ databases">
        <title>Chromosome-scale assembly of Riccia sorocarpa.</title>
        <authorList>
            <person name="Paukszto L."/>
        </authorList>
    </citation>
    <scope>NUCLEOTIDE SEQUENCE [LARGE SCALE GENOMIC DNA]</scope>
    <source>
        <strain evidence="2">LP-2024</strain>
        <tissue evidence="2">Aerial parts of the thallus</tissue>
    </source>
</reference>
<feature type="region of interest" description="Disordered" evidence="1">
    <location>
        <begin position="23"/>
        <end position="87"/>
    </location>
</feature>
<dbReference type="Proteomes" id="UP001633002">
    <property type="component" value="Unassembled WGS sequence"/>
</dbReference>